<dbReference type="InterPro" id="IPR026749">
    <property type="entry name" value="Tmem135"/>
</dbReference>
<proteinExistence type="inferred from homology"/>
<feature type="domain" description="Transmembrane protein 135 N-terminal" evidence="7">
    <location>
        <begin position="8"/>
        <end position="140"/>
    </location>
</feature>
<feature type="transmembrane region" description="Helical" evidence="6">
    <location>
        <begin position="72"/>
        <end position="92"/>
    </location>
</feature>
<dbReference type="PANTHER" id="PTHR12459:SF15">
    <property type="entry name" value="TRANSMEMBRANE PROTEIN 135"/>
    <property type="match status" value="1"/>
</dbReference>
<evidence type="ECO:0000256" key="6">
    <source>
        <dbReference type="SAM" id="Phobius"/>
    </source>
</evidence>
<organism evidence="8">
    <name type="scientific">Darwinula stevensoni</name>
    <dbReference type="NCBI Taxonomy" id="69355"/>
    <lineage>
        <taxon>Eukaryota</taxon>
        <taxon>Metazoa</taxon>
        <taxon>Ecdysozoa</taxon>
        <taxon>Arthropoda</taxon>
        <taxon>Crustacea</taxon>
        <taxon>Oligostraca</taxon>
        <taxon>Ostracoda</taxon>
        <taxon>Podocopa</taxon>
        <taxon>Podocopida</taxon>
        <taxon>Darwinulocopina</taxon>
        <taxon>Darwinuloidea</taxon>
        <taxon>Darwinulidae</taxon>
        <taxon>Darwinula</taxon>
    </lineage>
</organism>
<keyword evidence="9" id="KW-1185">Reference proteome</keyword>
<dbReference type="InterPro" id="IPR031926">
    <property type="entry name" value="TMEM135_N"/>
</dbReference>
<dbReference type="EMBL" id="LR899576">
    <property type="protein sequence ID" value="CAD7240748.1"/>
    <property type="molecule type" value="Genomic_DNA"/>
</dbReference>
<evidence type="ECO:0000256" key="5">
    <source>
        <dbReference type="ARBA" id="ARBA00023136"/>
    </source>
</evidence>
<keyword evidence="5 6" id="KW-0472">Membrane</keyword>
<keyword evidence="3 6" id="KW-0812">Transmembrane</keyword>
<dbReference type="AlphaFoldDB" id="A0A7R8X4R9"/>
<comment type="similarity">
    <text evidence="2">Belongs to the TMEM135 family.</text>
</comment>
<dbReference type="GO" id="GO:0012505">
    <property type="term" value="C:endomembrane system"/>
    <property type="evidence" value="ECO:0007669"/>
    <property type="project" value="UniProtKB-SubCell"/>
</dbReference>
<evidence type="ECO:0000313" key="9">
    <source>
        <dbReference type="Proteomes" id="UP000677054"/>
    </source>
</evidence>
<evidence type="ECO:0000259" key="7">
    <source>
        <dbReference type="Pfam" id="PF15982"/>
    </source>
</evidence>
<evidence type="ECO:0000256" key="2">
    <source>
        <dbReference type="ARBA" id="ARBA00008924"/>
    </source>
</evidence>
<name>A0A7R8X4R9_9CRUS</name>
<evidence type="ECO:0000256" key="4">
    <source>
        <dbReference type="ARBA" id="ARBA00022989"/>
    </source>
</evidence>
<keyword evidence="4 6" id="KW-1133">Transmembrane helix</keyword>
<feature type="transmembrane region" description="Helical" evidence="6">
    <location>
        <begin position="98"/>
        <end position="116"/>
    </location>
</feature>
<dbReference type="OrthoDB" id="291792at2759"/>
<gene>
    <name evidence="8" type="ORF">DSTB1V02_LOCUS759</name>
</gene>
<protein>
    <recommendedName>
        <fullName evidence="7">Transmembrane protein 135 N-terminal domain-containing protein</fullName>
    </recommendedName>
</protein>
<dbReference type="Pfam" id="PF15982">
    <property type="entry name" value="TMEM135_C_rich"/>
    <property type="match status" value="1"/>
</dbReference>
<feature type="transmembrane region" description="Helical" evidence="6">
    <location>
        <begin position="31"/>
        <end position="51"/>
    </location>
</feature>
<reference evidence="8" key="1">
    <citation type="submission" date="2020-11" db="EMBL/GenBank/DDBJ databases">
        <authorList>
            <person name="Tran Van P."/>
        </authorList>
    </citation>
    <scope>NUCLEOTIDE SEQUENCE</scope>
</reference>
<accession>A0A7R8X4R9</accession>
<evidence type="ECO:0000256" key="1">
    <source>
        <dbReference type="ARBA" id="ARBA00004127"/>
    </source>
</evidence>
<feature type="transmembrane region" description="Helical" evidence="6">
    <location>
        <begin position="326"/>
        <end position="347"/>
    </location>
</feature>
<feature type="transmembrane region" description="Helical" evidence="6">
    <location>
        <begin position="252"/>
        <end position="270"/>
    </location>
</feature>
<feature type="transmembrane region" description="Helical" evidence="6">
    <location>
        <begin position="282"/>
        <end position="306"/>
    </location>
</feature>
<comment type="subcellular location">
    <subcellularLocation>
        <location evidence="1">Endomembrane system</location>
        <topology evidence="1">Multi-pass membrane protein</topology>
    </subcellularLocation>
</comment>
<dbReference type="Proteomes" id="UP000677054">
    <property type="component" value="Unassembled WGS sequence"/>
</dbReference>
<dbReference type="PANTHER" id="PTHR12459">
    <property type="entry name" value="TRANSMEMBRANE PROTEIN 135-RELATED"/>
    <property type="match status" value="1"/>
</dbReference>
<feature type="transmembrane region" description="Helical" evidence="6">
    <location>
        <begin position="174"/>
        <end position="192"/>
    </location>
</feature>
<evidence type="ECO:0000256" key="3">
    <source>
        <dbReference type="ARBA" id="ARBA00022692"/>
    </source>
</evidence>
<evidence type="ECO:0000313" key="8">
    <source>
        <dbReference type="EMBL" id="CAD7240748.1"/>
    </source>
</evidence>
<dbReference type="EMBL" id="CAJPEV010000059">
    <property type="protein sequence ID" value="CAG0879793.1"/>
    <property type="molecule type" value="Genomic_DNA"/>
</dbReference>
<sequence length="414" mass="47143">MPAVFSLPYTCYDYGHTWTSSCSQAMLDGGYYVFFESLRIYSIIHALSFILRRKKVNKQNVMHLIANILQSTAFLTYNGFSYIGAFCMSRLVLGNINVMSSSFLPAWIASFMSLFIEKPERHSLLALYVTNVAIETLIKMVHARGFRSPLPHSEVLMFSLSLSMASWLYSQHKLHGILLIIMRFLFGDIHNVTRTEKSTKNYHHYLNAIKGVLKPFVLGVGVQAMLQLVSSWKRIVYKRDFQAFFAKKNLRLPLFLLALSSSYRVISSVLRQGTKWSDGKVASVTGLASGTALLIYPNISLVIYMTTKVAECMYGLGMEKGFVRSVPGFTVFLYATSTALLLHAAVVEPHNLKDSYWRFLNRITGNRISEMNRRLLDEFGFRSSTLQPSFWPQYDMTQVSPHLKEFMQKNAIPS</sequence>